<sequence>MEDTGELAEAYQELLDSYEELTGAALSQEKQHSEWHCDPIPNLSQAYPYPSKEEEDTNDNGGVCSPVKKRRRGKNKGKAKLDATDSEQPTSGERKKSKVVVKAENSKRKALMSSSGMSFNLTPEIQPRLTNKSLFAEKNSNSPHMQYEPSLSVDIDASQVEPSTQNLMLLQQLVSDVDVVLAELNNEASPKSILQNDTQDTMAGSPSDTRCSSPDLFDSSEVTSQNQDPPEMPVILGTMLKASQTKKLNSTAKKLHASVVAEFKKDVTHLVTEAVKGTSRRTMKYFLAILHGRWLVSYQWVEDSLKRNEWLEEDAYEIIGDEHFSNYGPRRARQSIKKQEPRLFQGQQYFLAGEFKQPARDDLIMLLNAGGATVLDRWPPANNQQVRVICDNKTSMRTKNKYREQYSCEVVFANWVLDSISNYKLIDTLAYH</sequence>
<keyword evidence="3" id="KW-0227">DNA damage</keyword>
<dbReference type="Pfam" id="PF00533">
    <property type="entry name" value="BRCT"/>
    <property type="match status" value="1"/>
</dbReference>
<dbReference type="InterPro" id="IPR031099">
    <property type="entry name" value="BRCA1-associated"/>
</dbReference>
<dbReference type="PANTHER" id="PTHR13763:SF0">
    <property type="entry name" value="BREAST CANCER TYPE 1 SUSCEPTIBILITY PROTEIN"/>
    <property type="match status" value="1"/>
</dbReference>
<evidence type="ECO:0000256" key="6">
    <source>
        <dbReference type="SAM" id="MobiDB-lite"/>
    </source>
</evidence>
<evidence type="ECO:0000313" key="8">
    <source>
        <dbReference type="EMBL" id="ORX91892.1"/>
    </source>
</evidence>
<feature type="compositionally biased region" description="Basic residues" evidence="6">
    <location>
        <begin position="67"/>
        <end position="78"/>
    </location>
</feature>
<keyword evidence="9" id="KW-1185">Reference proteome</keyword>
<dbReference type="PROSITE" id="PS50172">
    <property type="entry name" value="BRCT"/>
    <property type="match status" value="2"/>
</dbReference>
<feature type="region of interest" description="Disordered" evidence="6">
    <location>
        <begin position="191"/>
        <end position="230"/>
    </location>
</feature>
<dbReference type="Gene3D" id="3.40.50.10190">
    <property type="entry name" value="BRCT domain"/>
    <property type="match status" value="2"/>
</dbReference>
<dbReference type="PANTHER" id="PTHR13763">
    <property type="entry name" value="BREAST CANCER TYPE 1 SUSCEPTIBILITY PROTEIN BRCA1"/>
    <property type="match status" value="1"/>
</dbReference>
<feature type="domain" description="BRCT" evidence="7">
    <location>
        <begin position="339"/>
        <end position="432"/>
    </location>
</feature>
<organism evidence="8 9">
    <name type="scientific">Basidiobolus meristosporus CBS 931.73</name>
    <dbReference type="NCBI Taxonomy" id="1314790"/>
    <lineage>
        <taxon>Eukaryota</taxon>
        <taxon>Fungi</taxon>
        <taxon>Fungi incertae sedis</taxon>
        <taxon>Zoopagomycota</taxon>
        <taxon>Entomophthoromycotina</taxon>
        <taxon>Basidiobolomycetes</taxon>
        <taxon>Basidiobolales</taxon>
        <taxon>Basidiobolaceae</taxon>
        <taxon>Basidiobolus</taxon>
    </lineage>
</organism>
<gene>
    <name evidence="8" type="ORF">K493DRAFT_409078</name>
</gene>
<feature type="domain" description="BRCT" evidence="7">
    <location>
        <begin position="234"/>
        <end position="318"/>
    </location>
</feature>
<dbReference type="GO" id="GO:0005634">
    <property type="term" value="C:nucleus"/>
    <property type="evidence" value="ECO:0007669"/>
    <property type="project" value="UniProtKB-SubCell"/>
</dbReference>
<dbReference type="InParanoid" id="A0A1Y1Y1K1"/>
<dbReference type="STRING" id="1314790.A0A1Y1Y1K1"/>
<dbReference type="Proteomes" id="UP000193498">
    <property type="component" value="Unassembled WGS sequence"/>
</dbReference>
<dbReference type="EMBL" id="MCFE01000301">
    <property type="protein sequence ID" value="ORX91892.1"/>
    <property type="molecule type" value="Genomic_DNA"/>
</dbReference>
<evidence type="ECO:0000256" key="2">
    <source>
        <dbReference type="ARBA" id="ARBA00022737"/>
    </source>
</evidence>
<evidence type="ECO:0000313" key="9">
    <source>
        <dbReference type="Proteomes" id="UP000193498"/>
    </source>
</evidence>
<evidence type="ECO:0000256" key="4">
    <source>
        <dbReference type="ARBA" id="ARBA00023204"/>
    </source>
</evidence>
<dbReference type="CDD" id="cd17734">
    <property type="entry name" value="BRCT_Bard1_rpt1"/>
    <property type="match status" value="1"/>
</dbReference>
<feature type="region of interest" description="Disordered" evidence="6">
    <location>
        <begin position="25"/>
        <end position="107"/>
    </location>
</feature>
<evidence type="ECO:0000256" key="1">
    <source>
        <dbReference type="ARBA" id="ARBA00004123"/>
    </source>
</evidence>
<dbReference type="CDD" id="cd17720">
    <property type="entry name" value="BRCT_Bard1_rpt2"/>
    <property type="match status" value="1"/>
</dbReference>
<comment type="subcellular location">
    <subcellularLocation>
        <location evidence="1">Nucleus</location>
    </subcellularLocation>
</comment>
<accession>A0A1Y1Y1K1</accession>
<name>A0A1Y1Y1K1_9FUNG</name>
<dbReference type="SUPFAM" id="SSF52113">
    <property type="entry name" value="BRCT domain"/>
    <property type="match status" value="2"/>
</dbReference>
<keyword evidence="2" id="KW-0677">Repeat</keyword>
<evidence type="ECO:0000256" key="5">
    <source>
        <dbReference type="ARBA" id="ARBA00023242"/>
    </source>
</evidence>
<dbReference type="AlphaFoldDB" id="A0A1Y1Y1K1"/>
<dbReference type="GO" id="GO:0000724">
    <property type="term" value="P:double-strand break repair via homologous recombination"/>
    <property type="evidence" value="ECO:0007669"/>
    <property type="project" value="TreeGrafter"/>
</dbReference>
<reference evidence="8 9" key="1">
    <citation type="submission" date="2016-07" db="EMBL/GenBank/DDBJ databases">
        <title>Pervasive Adenine N6-methylation of Active Genes in Fungi.</title>
        <authorList>
            <consortium name="DOE Joint Genome Institute"/>
            <person name="Mondo S.J."/>
            <person name="Dannebaum R.O."/>
            <person name="Kuo R.C."/>
            <person name="Labutti K."/>
            <person name="Haridas S."/>
            <person name="Kuo A."/>
            <person name="Salamov A."/>
            <person name="Ahrendt S.R."/>
            <person name="Lipzen A."/>
            <person name="Sullivan W."/>
            <person name="Andreopoulos W.B."/>
            <person name="Clum A."/>
            <person name="Lindquist E."/>
            <person name="Daum C."/>
            <person name="Ramamoorthy G.K."/>
            <person name="Gryganskyi A."/>
            <person name="Culley D."/>
            <person name="Magnuson J.K."/>
            <person name="James T.Y."/>
            <person name="O'Malley M.A."/>
            <person name="Stajich J.E."/>
            <person name="Spatafora J.W."/>
            <person name="Visel A."/>
            <person name="Grigoriev I.V."/>
        </authorList>
    </citation>
    <scope>NUCLEOTIDE SEQUENCE [LARGE SCALE GENOMIC DNA]</scope>
    <source>
        <strain evidence="8 9">CBS 931.73</strain>
    </source>
</reference>
<dbReference type="GO" id="GO:0045944">
    <property type="term" value="P:positive regulation of transcription by RNA polymerase II"/>
    <property type="evidence" value="ECO:0007669"/>
    <property type="project" value="TreeGrafter"/>
</dbReference>
<keyword evidence="5" id="KW-0539">Nucleus</keyword>
<evidence type="ECO:0000256" key="3">
    <source>
        <dbReference type="ARBA" id="ARBA00022763"/>
    </source>
</evidence>
<comment type="caution">
    <text evidence="8">The sequence shown here is derived from an EMBL/GenBank/DDBJ whole genome shotgun (WGS) entry which is preliminary data.</text>
</comment>
<dbReference type="OrthoDB" id="6270329at2759"/>
<proteinExistence type="predicted"/>
<keyword evidence="4" id="KW-0234">DNA repair</keyword>
<protein>
    <recommendedName>
        <fullName evidence="7">BRCT domain-containing protein</fullName>
    </recommendedName>
</protein>
<dbReference type="SMART" id="SM00292">
    <property type="entry name" value="BRCT"/>
    <property type="match status" value="2"/>
</dbReference>
<dbReference type="GO" id="GO:0004842">
    <property type="term" value="F:ubiquitin-protein transferase activity"/>
    <property type="evidence" value="ECO:0007669"/>
    <property type="project" value="TreeGrafter"/>
</dbReference>
<dbReference type="Pfam" id="PF16589">
    <property type="entry name" value="BRCT_2"/>
    <property type="match status" value="1"/>
</dbReference>
<feature type="compositionally biased region" description="Polar residues" evidence="6">
    <location>
        <begin position="191"/>
        <end position="212"/>
    </location>
</feature>
<dbReference type="InterPro" id="IPR036420">
    <property type="entry name" value="BRCT_dom_sf"/>
</dbReference>
<dbReference type="InterPro" id="IPR001357">
    <property type="entry name" value="BRCT_dom"/>
</dbReference>
<evidence type="ECO:0000259" key="7">
    <source>
        <dbReference type="PROSITE" id="PS50172"/>
    </source>
</evidence>